<gene>
    <name evidence="1" type="ORF">Pph01_80780</name>
</gene>
<organism evidence="1 2">
    <name type="scientific">Planotetraspora phitsanulokensis</name>
    <dbReference type="NCBI Taxonomy" id="575192"/>
    <lineage>
        <taxon>Bacteria</taxon>
        <taxon>Bacillati</taxon>
        <taxon>Actinomycetota</taxon>
        <taxon>Actinomycetes</taxon>
        <taxon>Streptosporangiales</taxon>
        <taxon>Streptosporangiaceae</taxon>
        <taxon>Planotetraspora</taxon>
    </lineage>
</organism>
<dbReference type="EMBL" id="BOOP01000050">
    <property type="protein sequence ID" value="GII43075.1"/>
    <property type="molecule type" value="Genomic_DNA"/>
</dbReference>
<evidence type="ECO:0000313" key="1">
    <source>
        <dbReference type="EMBL" id="GII43075.1"/>
    </source>
</evidence>
<protein>
    <submittedName>
        <fullName evidence="1">Uncharacterized protein</fullName>
    </submittedName>
</protein>
<evidence type="ECO:0000313" key="2">
    <source>
        <dbReference type="Proteomes" id="UP000622547"/>
    </source>
</evidence>
<proteinExistence type="predicted"/>
<sequence>MPARLPQGLPIGSDPGELREVSLDPSRPLPILVADQMLAVGPEDLEPYPYRADLPSLQIFLAELVADCPTREHAITRIRGAQAGFFLHGILLTVPALLGSCTGYGLIARLPHCDADRIRTAVAHPVHAAALATALLTGLNARILGNVRIDSLSEDGSTLAITVSVYDGANPSDQQLTYSIPSYGRSLLAAARTFHLLDGKQPTDLLLEDGIGRRNRRLIETARICALTVPSIAHGGTTGIRPWHGRTHCWIVGKPVHDARRIVVPGWEKADRESDRSNA</sequence>
<dbReference type="AlphaFoldDB" id="A0A8J3UE32"/>
<accession>A0A8J3UE32</accession>
<name>A0A8J3UE32_9ACTN</name>
<reference evidence="1 2" key="1">
    <citation type="submission" date="2021-01" db="EMBL/GenBank/DDBJ databases">
        <title>Whole genome shotgun sequence of Planotetraspora phitsanulokensis NBRC 104273.</title>
        <authorList>
            <person name="Komaki H."/>
            <person name="Tamura T."/>
        </authorList>
    </citation>
    <scope>NUCLEOTIDE SEQUENCE [LARGE SCALE GENOMIC DNA]</scope>
    <source>
        <strain evidence="1 2">NBRC 104273</strain>
    </source>
</reference>
<comment type="caution">
    <text evidence="1">The sequence shown here is derived from an EMBL/GenBank/DDBJ whole genome shotgun (WGS) entry which is preliminary data.</text>
</comment>
<keyword evidence="2" id="KW-1185">Reference proteome</keyword>
<dbReference type="Proteomes" id="UP000622547">
    <property type="component" value="Unassembled WGS sequence"/>
</dbReference>